<dbReference type="FunFam" id="1.10.510.10:FF:000238">
    <property type="entry name" value="Mitogen-activated protein kinase"/>
    <property type="match status" value="1"/>
</dbReference>
<evidence type="ECO:0000256" key="9">
    <source>
        <dbReference type="PROSITE-ProRule" id="PRU10141"/>
    </source>
</evidence>
<dbReference type="PROSITE" id="PS01351">
    <property type="entry name" value="MAPK"/>
    <property type="match status" value="1"/>
</dbReference>
<evidence type="ECO:0000256" key="8">
    <source>
        <dbReference type="ARBA" id="ARBA00048312"/>
    </source>
</evidence>
<evidence type="ECO:0000259" key="11">
    <source>
        <dbReference type="PROSITE" id="PS50011"/>
    </source>
</evidence>
<dbReference type="InterPro" id="IPR003527">
    <property type="entry name" value="MAP_kinase_CS"/>
</dbReference>
<evidence type="ECO:0000256" key="4">
    <source>
        <dbReference type="ARBA" id="ARBA00022741"/>
    </source>
</evidence>
<keyword evidence="13" id="KW-1185">Reference proteome</keyword>
<evidence type="ECO:0000256" key="10">
    <source>
        <dbReference type="SAM" id="MobiDB-lite"/>
    </source>
</evidence>
<proteinExistence type="predicted"/>
<dbReference type="Proteomes" id="UP000663879">
    <property type="component" value="Unassembled WGS sequence"/>
</dbReference>
<keyword evidence="5" id="KW-0418">Kinase</keyword>
<comment type="caution">
    <text evidence="12">The sequence shown here is derived from an EMBL/GenBank/DDBJ whole genome shotgun (WGS) entry which is preliminary data.</text>
</comment>
<evidence type="ECO:0000256" key="3">
    <source>
        <dbReference type="ARBA" id="ARBA00022679"/>
    </source>
</evidence>
<dbReference type="PROSITE" id="PS50011">
    <property type="entry name" value="PROTEIN_KINASE_DOM"/>
    <property type="match status" value="1"/>
</dbReference>
<name>A0A813TWT6_9BILA</name>
<dbReference type="EMBL" id="CAJNOC010000922">
    <property type="protein sequence ID" value="CAF0817483.1"/>
    <property type="molecule type" value="Genomic_DNA"/>
</dbReference>
<keyword evidence="6 9" id="KW-0067">ATP-binding</keyword>
<feature type="compositionally biased region" description="Low complexity" evidence="10">
    <location>
        <begin position="564"/>
        <end position="579"/>
    </location>
</feature>
<dbReference type="Pfam" id="PF00069">
    <property type="entry name" value="Pkinase"/>
    <property type="match status" value="1"/>
</dbReference>
<dbReference type="InterPro" id="IPR017441">
    <property type="entry name" value="Protein_kinase_ATP_BS"/>
</dbReference>
<dbReference type="InterPro" id="IPR000719">
    <property type="entry name" value="Prot_kinase_dom"/>
</dbReference>
<evidence type="ECO:0000256" key="6">
    <source>
        <dbReference type="ARBA" id="ARBA00022840"/>
    </source>
</evidence>
<keyword evidence="3" id="KW-0808">Transferase</keyword>
<feature type="region of interest" description="Disordered" evidence="10">
    <location>
        <begin position="549"/>
        <end position="615"/>
    </location>
</feature>
<keyword evidence="2" id="KW-0723">Serine/threonine-protein kinase</keyword>
<dbReference type="FunFam" id="3.30.200.20:FF:000166">
    <property type="entry name" value="Mitogen-activated protein kinase"/>
    <property type="match status" value="1"/>
</dbReference>
<dbReference type="GO" id="GO:0005524">
    <property type="term" value="F:ATP binding"/>
    <property type="evidence" value="ECO:0007669"/>
    <property type="project" value="UniProtKB-UniRule"/>
</dbReference>
<evidence type="ECO:0000313" key="12">
    <source>
        <dbReference type="EMBL" id="CAF0817483.1"/>
    </source>
</evidence>
<feature type="region of interest" description="Disordered" evidence="10">
    <location>
        <begin position="429"/>
        <end position="465"/>
    </location>
</feature>
<feature type="compositionally biased region" description="Low complexity" evidence="10">
    <location>
        <begin position="352"/>
        <end position="383"/>
    </location>
</feature>
<dbReference type="EC" id="2.7.11.24" evidence="1"/>
<dbReference type="SUPFAM" id="SSF56112">
    <property type="entry name" value="Protein kinase-like (PK-like)"/>
    <property type="match status" value="1"/>
</dbReference>
<feature type="compositionally biased region" description="Low complexity" evidence="10">
    <location>
        <begin position="456"/>
        <end position="465"/>
    </location>
</feature>
<dbReference type="PROSITE" id="PS00107">
    <property type="entry name" value="PROTEIN_KINASE_ATP"/>
    <property type="match status" value="1"/>
</dbReference>
<comment type="catalytic activity">
    <reaction evidence="7">
        <text>L-threonyl-[protein] + ATP = O-phospho-L-threonyl-[protein] + ADP + H(+)</text>
        <dbReference type="Rhea" id="RHEA:46608"/>
        <dbReference type="Rhea" id="RHEA-COMP:11060"/>
        <dbReference type="Rhea" id="RHEA-COMP:11605"/>
        <dbReference type="ChEBI" id="CHEBI:15378"/>
        <dbReference type="ChEBI" id="CHEBI:30013"/>
        <dbReference type="ChEBI" id="CHEBI:30616"/>
        <dbReference type="ChEBI" id="CHEBI:61977"/>
        <dbReference type="ChEBI" id="CHEBI:456216"/>
        <dbReference type="EC" id="2.7.11.24"/>
    </reaction>
</comment>
<dbReference type="Gene3D" id="3.30.200.20">
    <property type="entry name" value="Phosphorylase Kinase, domain 1"/>
    <property type="match status" value="1"/>
</dbReference>
<dbReference type="Gene3D" id="1.10.510.10">
    <property type="entry name" value="Transferase(Phosphotransferase) domain 1"/>
    <property type="match status" value="1"/>
</dbReference>
<evidence type="ECO:0000313" key="13">
    <source>
        <dbReference type="Proteomes" id="UP000663879"/>
    </source>
</evidence>
<dbReference type="CDD" id="cd07852">
    <property type="entry name" value="STKc_MAPK15-like"/>
    <property type="match status" value="1"/>
</dbReference>
<dbReference type="PANTHER" id="PTHR24055">
    <property type="entry name" value="MITOGEN-ACTIVATED PROTEIN KINASE"/>
    <property type="match status" value="1"/>
</dbReference>
<keyword evidence="4 9" id="KW-0547">Nucleotide-binding</keyword>
<feature type="compositionally biased region" description="Polar residues" evidence="10">
    <location>
        <begin position="580"/>
        <end position="600"/>
    </location>
</feature>
<organism evidence="12 13">
    <name type="scientific">Brachionus calyciflorus</name>
    <dbReference type="NCBI Taxonomy" id="104777"/>
    <lineage>
        <taxon>Eukaryota</taxon>
        <taxon>Metazoa</taxon>
        <taxon>Spiralia</taxon>
        <taxon>Gnathifera</taxon>
        <taxon>Rotifera</taxon>
        <taxon>Eurotatoria</taxon>
        <taxon>Monogononta</taxon>
        <taxon>Pseudotrocha</taxon>
        <taxon>Ploima</taxon>
        <taxon>Brachionidae</taxon>
        <taxon>Brachionus</taxon>
    </lineage>
</organism>
<reference evidence="12" key="1">
    <citation type="submission" date="2021-02" db="EMBL/GenBank/DDBJ databases">
        <authorList>
            <person name="Nowell W R."/>
        </authorList>
    </citation>
    <scope>NUCLEOTIDE SEQUENCE</scope>
    <source>
        <strain evidence="12">Ploen Becks lab</strain>
    </source>
</reference>
<feature type="compositionally biased region" description="Polar residues" evidence="10">
    <location>
        <begin position="384"/>
        <end position="396"/>
    </location>
</feature>
<feature type="domain" description="Protein kinase" evidence="11">
    <location>
        <begin position="13"/>
        <end position="305"/>
    </location>
</feature>
<evidence type="ECO:0000256" key="1">
    <source>
        <dbReference type="ARBA" id="ARBA00012411"/>
    </source>
</evidence>
<evidence type="ECO:0000256" key="7">
    <source>
        <dbReference type="ARBA" id="ARBA00047592"/>
    </source>
</evidence>
<accession>A0A813TWT6</accession>
<comment type="catalytic activity">
    <reaction evidence="8">
        <text>L-seryl-[protein] + ATP = O-phospho-L-seryl-[protein] + ADP + H(+)</text>
        <dbReference type="Rhea" id="RHEA:17989"/>
        <dbReference type="Rhea" id="RHEA-COMP:9863"/>
        <dbReference type="Rhea" id="RHEA-COMP:11604"/>
        <dbReference type="ChEBI" id="CHEBI:15378"/>
        <dbReference type="ChEBI" id="CHEBI:29999"/>
        <dbReference type="ChEBI" id="CHEBI:30616"/>
        <dbReference type="ChEBI" id="CHEBI:83421"/>
        <dbReference type="ChEBI" id="CHEBI:456216"/>
        <dbReference type="EC" id="2.7.11.24"/>
    </reaction>
</comment>
<feature type="binding site" evidence="9">
    <location>
        <position position="42"/>
    </location>
    <ligand>
        <name>ATP</name>
        <dbReference type="ChEBI" id="CHEBI:30616"/>
    </ligand>
</feature>
<dbReference type="OrthoDB" id="192887at2759"/>
<evidence type="ECO:0000256" key="5">
    <source>
        <dbReference type="ARBA" id="ARBA00022777"/>
    </source>
</evidence>
<feature type="compositionally biased region" description="Polar residues" evidence="10">
    <location>
        <begin position="549"/>
        <end position="563"/>
    </location>
</feature>
<dbReference type="InterPro" id="IPR011009">
    <property type="entry name" value="Kinase-like_dom_sf"/>
</dbReference>
<feature type="region of interest" description="Disordered" evidence="10">
    <location>
        <begin position="349"/>
        <end position="397"/>
    </location>
</feature>
<sequence>MPDEVESHIVRKYEIKKRLGKGAYGIVWKAVDRKSNEVVALKKIFDAFRNETDAQRTYREIVFLQEFSEHPNIIKLYDVIKADNDRDIYLVFEHMETDLHNVIKRKTILKDIHKQYIMYQLLKATKYLHSANVIHRDQKPSNILLNQECHMKLCDFGLARSLTQEAHEHEYSNPALTEYVATRWYRAPEILLASPKYTKGVDMWSIGCILGEMLLGTPIFPGTSTFNQLERILKYIPTPSKQDIDSLQSHYGPSVIERASSGQKKSLEDLVPNISKESLDLLRKLLQFNPNKRITADEALTHPYVINFHNQKEEINKGYDVVPQLNDNIRLTIDEYRNKLYQFIQNKPLNRSANSAQNQSSSSQKSSKTKNNNNNNTQTSTSSGNYVRSNAPSQNKNYDDKVESELMEHYASQHNTNKNNYASSYNQYESKSSNDINYHSDDNSSTPTPPSPPNYPNSNLANNVSTQSTSAMNNYTRKKHASDYQNNNNVQKDNYISNNGTSLAYTSGVAFGRTTHAQPQSNTSYSKNYVQQRALGGVIGRQKSVENLSSNYGSGYQNNRTYPSNGGNNSSNGNRSSNSAPVPSQTTTIQSRPTSSTGNHLNHFHYTDHQKSAPKNPIIMRTYEKPAPSSTQSGNGSGVLYRPISATELRANAKPVFGRKQFNNQTNMTANLAAKNLFGNYQSNQSHATISNTGLNAIKKWW</sequence>
<gene>
    <name evidence="12" type="ORF">OXX778_LOCUS7286</name>
</gene>
<dbReference type="AlphaFoldDB" id="A0A813TWT6"/>
<evidence type="ECO:0000256" key="2">
    <source>
        <dbReference type="ARBA" id="ARBA00022527"/>
    </source>
</evidence>
<protein>
    <recommendedName>
        <fullName evidence="1">mitogen-activated protein kinase</fullName>
        <ecNumber evidence="1">2.7.11.24</ecNumber>
    </recommendedName>
</protein>
<dbReference type="GO" id="GO:0004707">
    <property type="term" value="F:MAP kinase activity"/>
    <property type="evidence" value="ECO:0007669"/>
    <property type="project" value="UniProtKB-EC"/>
</dbReference>
<dbReference type="InterPro" id="IPR050117">
    <property type="entry name" value="MAPK"/>
</dbReference>